<organism evidence="2 3">
    <name type="scientific">Flavobacterium faecale</name>
    <dbReference type="NCBI Taxonomy" id="1355330"/>
    <lineage>
        <taxon>Bacteria</taxon>
        <taxon>Pseudomonadati</taxon>
        <taxon>Bacteroidota</taxon>
        <taxon>Flavobacteriia</taxon>
        <taxon>Flavobacteriales</taxon>
        <taxon>Flavobacteriaceae</taxon>
        <taxon>Flavobacterium</taxon>
    </lineage>
</organism>
<dbReference type="Gene3D" id="1.25.40.10">
    <property type="entry name" value="Tetratricopeptide repeat domain"/>
    <property type="match status" value="1"/>
</dbReference>
<name>A0A2S1LET7_9FLAO</name>
<dbReference type="KEGG" id="ffa:FFWV33_12325"/>
<dbReference type="Proteomes" id="UP000244527">
    <property type="component" value="Chromosome"/>
</dbReference>
<evidence type="ECO:0000313" key="3">
    <source>
        <dbReference type="Proteomes" id="UP000244527"/>
    </source>
</evidence>
<dbReference type="OrthoDB" id="943406at2"/>
<dbReference type="EMBL" id="CP020918">
    <property type="protein sequence ID" value="AWG22247.1"/>
    <property type="molecule type" value="Genomic_DNA"/>
</dbReference>
<sequence length="571" mass="65143">MQRSPIIFYFFLILFAVSCQKETQKQEKDSNITIDQKTANDLSSTADTLFDAAKYDNAYRKYNAANLLFKVQKDSNNLTYNLIKMAKIQQIVGDYAGSEETLIEAIPYAVSKPEYKLAIQNLLGINSKEQKNYEDAIGYYNYILETVATPKLKFTPINNIATVYIEQARYPEAIALLEPALKMPELDSLPHKKVILMDNLGYAQAKNGAPKIGLPLMEEALVLRKQAHNLYGCIESYSHLADFYKSINIQKSLSYAQLALHNAKETNSVDEQLQALSFLMRNTATNSTNTYAQEFVVLDDSIKKVRNNAKNQFAKIKYDATKANLENIELKEKQTANALEIQTERNKSYFFGFGILFLLLAIAFLIHYFKNKNAKELLQASYITETRISKQLHDELANDVYYAMTFAQNQDLQNPTKMETLVDNLDQIYKRTRNISKENNVVDTGEHFELNLKQMLSSYKSNTVEVILKTENSIDWSAVDDHKKIAIQRVLQELMVNMQKYSKANFVIIGFNSEEKRLLITYSDNGIGCSQKLILKNGLQNAENRIHGIKGLLTFDTQTHKGFKAKIIIPK</sequence>
<dbReference type="Pfam" id="PF13374">
    <property type="entry name" value="TPR_10"/>
    <property type="match status" value="1"/>
</dbReference>
<proteinExistence type="predicted"/>
<dbReference type="PROSITE" id="PS51257">
    <property type="entry name" value="PROKAR_LIPOPROTEIN"/>
    <property type="match status" value="1"/>
</dbReference>
<keyword evidence="3" id="KW-1185">Reference proteome</keyword>
<dbReference type="Gene3D" id="3.30.565.10">
    <property type="entry name" value="Histidine kinase-like ATPase, C-terminal domain"/>
    <property type="match status" value="1"/>
</dbReference>
<evidence type="ECO:0000256" key="1">
    <source>
        <dbReference type="SAM" id="Phobius"/>
    </source>
</evidence>
<dbReference type="SUPFAM" id="SSF48452">
    <property type="entry name" value="TPR-like"/>
    <property type="match status" value="1"/>
</dbReference>
<dbReference type="InterPro" id="IPR036890">
    <property type="entry name" value="HATPase_C_sf"/>
</dbReference>
<feature type="transmembrane region" description="Helical" evidence="1">
    <location>
        <begin position="349"/>
        <end position="369"/>
    </location>
</feature>
<accession>A0A2S1LET7</accession>
<keyword evidence="1" id="KW-0812">Transmembrane</keyword>
<keyword evidence="1" id="KW-1133">Transmembrane helix</keyword>
<reference evidence="2 3" key="1">
    <citation type="submission" date="2017-04" db="EMBL/GenBank/DDBJ databases">
        <title>Compelte genome sequence of WV33.</title>
        <authorList>
            <person name="Lee P.C."/>
        </authorList>
    </citation>
    <scope>NUCLEOTIDE SEQUENCE [LARGE SCALE GENOMIC DNA]</scope>
    <source>
        <strain evidence="2 3">WV33</strain>
    </source>
</reference>
<protein>
    <submittedName>
        <fullName evidence="2">Uncharacterized protein</fullName>
    </submittedName>
</protein>
<dbReference type="RefSeq" id="WP_108741176.1">
    <property type="nucleotide sequence ID" value="NZ_CP020918.1"/>
</dbReference>
<evidence type="ECO:0000313" key="2">
    <source>
        <dbReference type="EMBL" id="AWG22247.1"/>
    </source>
</evidence>
<gene>
    <name evidence="2" type="ORF">FFWV33_12325</name>
</gene>
<keyword evidence="1" id="KW-0472">Membrane</keyword>
<dbReference type="InterPro" id="IPR011990">
    <property type="entry name" value="TPR-like_helical_dom_sf"/>
</dbReference>
<dbReference type="SUPFAM" id="SSF55874">
    <property type="entry name" value="ATPase domain of HSP90 chaperone/DNA topoisomerase II/histidine kinase"/>
    <property type="match status" value="1"/>
</dbReference>
<dbReference type="AlphaFoldDB" id="A0A2S1LET7"/>